<accession>A0A7V9A749</accession>
<evidence type="ECO:0000313" key="2">
    <source>
        <dbReference type="EMBL" id="MBA2114606.1"/>
    </source>
</evidence>
<dbReference type="EMBL" id="JABRWO010000004">
    <property type="protein sequence ID" value="MBA2114606.1"/>
    <property type="molecule type" value="Genomic_DNA"/>
</dbReference>
<comment type="caution">
    <text evidence="2">The sequence shown here is derived from an EMBL/GenBank/DDBJ whole genome shotgun (WGS) entry which is preliminary data.</text>
</comment>
<sequence>MMDVSMSWIVLLAGAGVLLVGILALVIVFAAIFSRGRQ</sequence>
<keyword evidence="3" id="KW-1185">Reference proteome</keyword>
<keyword evidence="1" id="KW-0472">Membrane</keyword>
<dbReference type="AlphaFoldDB" id="A0A7V9A749"/>
<organism evidence="2 3">
    <name type="scientific">Bremerella alba</name>
    <dbReference type="NCBI Taxonomy" id="980252"/>
    <lineage>
        <taxon>Bacteria</taxon>
        <taxon>Pseudomonadati</taxon>
        <taxon>Planctomycetota</taxon>
        <taxon>Planctomycetia</taxon>
        <taxon>Pirellulales</taxon>
        <taxon>Pirellulaceae</taxon>
        <taxon>Bremerella</taxon>
    </lineage>
</organism>
<keyword evidence="1" id="KW-0812">Transmembrane</keyword>
<dbReference type="Proteomes" id="UP000551616">
    <property type="component" value="Unassembled WGS sequence"/>
</dbReference>
<gene>
    <name evidence="2" type="ORF">HOV93_17720</name>
</gene>
<evidence type="ECO:0000313" key="3">
    <source>
        <dbReference type="Proteomes" id="UP000551616"/>
    </source>
</evidence>
<proteinExistence type="predicted"/>
<protein>
    <submittedName>
        <fullName evidence="2">Uncharacterized protein</fullName>
    </submittedName>
</protein>
<feature type="transmembrane region" description="Helical" evidence="1">
    <location>
        <begin position="6"/>
        <end position="33"/>
    </location>
</feature>
<evidence type="ECO:0000256" key="1">
    <source>
        <dbReference type="SAM" id="Phobius"/>
    </source>
</evidence>
<name>A0A7V9A749_9BACT</name>
<reference evidence="2 3" key="1">
    <citation type="submission" date="2020-05" db="EMBL/GenBank/DDBJ databases">
        <title>Bremerella alba sp. nov., a novel planctomycete isolated from the surface of the macroalga Fucus spiralis.</title>
        <authorList>
            <person name="Godinho O."/>
            <person name="Botelho R."/>
            <person name="Albuquerque L."/>
            <person name="Wiegand S."/>
            <person name="Da Costa M.S."/>
            <person name="Lobo-Da-Cunha A."/>
            <person name="Jogler C."/>
            <person name="Lage O.M."/>
        </authorList>
    </citation>
    <scope>NUCLEOTIDE SEQUENCE [LARGE SCALE GENOMIC DNA]</scope>
    <source>
        <strain evidence="2 3">FF15</strain>
    </source>
</reference>
<keyword evidence="1" id="KW-1133">Transmembrane helix</keyword>